<comment type="subcellular location">
    <subcellularLocation>
        <location evidence="1 9">Nucleus</location>
        <location evidence="1 9">Nuclear pore complex</location>
    </subcellularLocation>
</comment>
<sequence>MAEGSNAQIIAIPDDVCRKAGTAATWVGPNKLALFGYKHVNVHSKDAPSSFSPCEAKVHFLRPEVILFSPSLRKLVNESNGVFLSIQKLNCSPTSNDSRPEMLKYSKQYRSILRACIEELQDLAEKCPQEKKNLYENFQTIFYNIECVWHLTEILYVDVIPGDVVLPQLLEWVRFHFPSREIMAMKILAKKKIGADLENNEYWEAVMGCALHGKLDIVRALLALHSKADHSAFIAAENSLRNMPVYNVYGGYSVKEFTIRWKQWQMSLSQSIDSKAFGVEENLEALMRLVVGNEFWEFSKYTEAWYELLAAKLFYSAPCCKQPELARHANSVAIKWQSNRQTSLITLDNIILALMESDLHQVIKEIQYMNDNGWFAAHLTDLLYHCGRLNIMDKHQINVTDLLHESLILDYGSTLMDHHSLWQCGASYLEHCPTQGLARLETLLQTIPLGSEARIHKIIDLANEKNMHNVVNSICKIQGIKCINQGRLGNALAWALKARDILFASHIADRFLKHYVEHAEIQCRDLLENLGPCMLVSDRLTFLGKYCEFHQMYGIGEFKEAARLLISLIVSELTPNYFWSMLLTDAIPLLETDDLVFSSEDTFELLHAIEEHGDDPKFEDKVMIFRLAAARNLARALIIEGSMPD</sequence>
<protein>
    <recommendedName>
        <fullName evidence="9">Nuclear pore complex protein Nup85</fullName>
    </recommendedName>
</protein>
<dbReference type="AlphaFoldDB" id="A0A232F2F9"/>
<accession>A0A232F2F9</accession>
<dbReference type="GO" id="GO:0045893">
    <property type="term" value="P:positive regulation of DNA-templated transcription"/>
    <property type="evidence" value="ECO:0007669"/>
    <property type="project" value="TreeGrafter"/>
</dbReference>
<comment type="subunit">
    <text evidence="9">Component of the nuclear pore complex (NPC).</text>
</comment>
<evidence type="ECO:0000256" key="5">
    <source>
        <dbReference type="ARBA" id="ARBA00022927"/>
    </source>
</evidence>
<evidence type="ECO:0000256" key="8">
    <source>
        <dbReference type="ARBA" id="ARBA00023242"/>
    </source>
</evidence>
<dbReference type="Pfam" id="PF07575">
    <property type="entry name" value="Nucleopor_Nup85"/>
    <property type="match status" value="1"/>
</dbReference>
<evidence type="ECO:0000256" key="4">
    <source>
        <dbReference type="ARBA" id="ARBA00022816"/>
    </source>
</evidence>
<dbReference type="GO" id="GO:0031965">
    <property type="term" value="C:nuclear membrane"/>
    <property type="evidence" value="ECO:0007669"/>
    <property type="project" value="UniProtKB-UniRule"/>
</dbReference>
<comment type="similarity">
    <text evidence="2 9">Belongs to the nucleoporin Nup85 family.</text>
</comment>
<dbReference type="InterPro" id="IPR011502">
    <property type="entry name" value="Nucleoporin_Nup85"/>
</dbReference>
<evidence type="ECO:0000256" key="6">
    <source>
        <dbReference type="ARBA" id="ARBA00023010"/>
    </source>
</evidence>
<dbReference type="Proteomes" id="UP000215335">
    <property type="component" value="Unassembled WGS sequence"/>
</dbReference>
<keyword evidence="6 9" id="KW-0811">Translocation</keyword>
<dbReference type="GO" id="GO:0017056">
    <property type="term" value="F:structural constituent of nuclear pore"/>
    <property type="evidence" value="ECO:0007669"/>
    <property type="project" value="TreeGrafter"/>
</dbReference>
<organism evidence="10 11">
    <name type="scientific">Trichomalopsis sarcophagae</name>
    <dbReference type="NCBI Taxonomy" id="543379"/>
    <lineage>
        <taxon>Eukaryota</taxon>
        <taxon>Metazoa</taxon>
        <taxon>Ecdysozoa</taxon>
        <taxon>Arthropoda</taxon>
        <taxon>Hexapoda</taxon>
        <taxon>Insecta</taxon>
        <taxon>Pterygota</taxon>
        <taxon>Neoptera</taxon>
        <taxon>Endopterygota</taxon>
        <taxon>Hymenoptera</taxon>
        <taxon>Apocrita</taxon>
        <taxon>Proctotrupomorpha</taxon>
        <taxon>Chalcidoidea</taxon>
        <taxon>Pteromalidae</taxon>
        <taxon>Pteromalinae</taxon>
        <taxon>Trichomalopsis</taxon>
    </lineage>
</organism>
<keyword evidence="7 9" id="KW-0906">Nuclear pore complex</keyword>
<dbReference type="GO" id="GO:0006406">
    <property type="term" value="P:mRNA export from nucleus"/>
    <property type="evidence" value="ECO:0007669"/>
    <property type="project" value="TreeGrafter"/>
</dbReference>
<evidence type="ECO:0000256" key="1">
    <source>
        <dbReference type="ARBA" id="ARBA00004567"/>
    </source>
</evidence>
<dbReference type="PANTHER" id="PTHR13373:SF21">
    <property type="entry name" value="NUCLEAR PORE COMPLEX PROTEIN NUP85"/>
    <property type="match status" value="1"/>
</dbReference>
<evidence type="ECO:0000256" key="3">
    <source>
        <dbReference type="ARBA" id="ARBA00022448"/>
    </source>
</evidence>
<evidence type="ECO:0000256" key="7">
    <source>
        <dbReference type="ARBA" id="ARBA00023132"/>
    </source>
</evidence>
<reference evidence="10 11" key="1">
    <citation type="journal article" date="2017" name="Curr. Biol.">
        <title>The Evolution of Venom by Co-option of Single-Copy Genes.</title>
        <authorList>
            <person name="Martinson E.O."/>
            <person name="Mrinalini"/>
            <person name="Kelkar Y.D."/>
            <person name="Chang C.H."/>
            <person name="Werren J.H."/>
        </authorList>
    </citation>
    <scope>NUCLEOTIDE SEQUENCE [LARGE SCALE GENOMIC DNA]</scope>
    <source>
        <strain evidence="10 11">Alberta</strain>
        <tissue evidence="10">Whole body</tissue>
    </source>
</reference>
<comment type="function">
    <text evidence="9">Functions as a component of the nuclear pore complex (NPC).</text>
</comment>
<dbReference type="GO" id="GO:0006606">
    <property type="term" value="P:protein import into nucleus"/>
    <property type="evidence" value="ECO:0007669"/>
    <property type="project" value="TreeGrafter"/>
</dbReference>
<name>A0A232F2F9_9HYME</name>
<keyword evidence="11" id="KW-1185">Reference proteome</keyword>
<evidence type="ECO:0000313" key="11">
    <source>
        <dbReference type="Proteomes" id="UP000215335"/>
    </source>
</evidence>
<dbReference type="EMBL" id="NNAY01001222">
    <property type="protein sequence ID" value="OXU24689.1"/>
    <property type="molecule type" value="Genomic_DNA"/>
</dbReference>
<keyword evidence="9" id="KW-0472">Membrane</keyword>
<proteinExistence type="inferred from homology"/>
<gene>
    <name evidence="10" type="ORF">TSAR_001479</name>
</gene>
<keyword evidence="8 9" id="KW-0539">Nucleus</keyword>
<evidence type="ECO:0000313" key="10">
    <source>
        <dbReference type="EMBL" id="OXU24689.1"/>
    </source>
</evidence>
<dbReference type="OrthoDB" id="17644at2759"/>
<keyword evidence="3 9" id="KW-0813">Transport</keyword>
<evidence type="ECO:0000256" key="9">
    <source>
        <dbReference type="RuleBase" id="RU365073"/>
    </source>
</evidence>
<keyword evidence="5 9" id="KW-0653">Protein transport</keyword>
<dbReference type="GO" id="GO:0031080">
    <property type="term" value="C:nuclear pore outer ring"/>
    <property type="evidence" value="ECO:0007669"/>
    <property type="project" value="TreeGrafter"/>
</dbReference>
<keyword evidence="4 9" id="KW-0509">mRNA transport</keyword>
<dbReference type="STRING" id="543379.A0A232F2F9"/>
<dbReference type="PANTHER" id="PTHR13373">
    <property type="entry name" value="FROUNT PROTEIN-RELATED"/>
    <property type="match status" value="1"/>
</dbReference>
<evidence type="ECO:0000256" key="2">
    <source>
        <dbReference type="ARBA" id="ARBA00005573"/>
    </source>
</evidence>
<comment type="caution">
    <text evidence="10">The sequence shown here is derived from an EMBL/GenBank/DDBJ whole genome shotgun (WGS) entry which is preliminary data.</text>
</comment>